<dbReference type="AlphaFoldDB" id="A0A212JGM6"/>
<dbReference type="GO" id="GO:0006084">
    <property type="term" value="P:acetyl-CoA metabolic process"/>
    <property type="evidence" value="ECO:0007669"/>
    <property type="project" value="UniProtKB-UniRule"/>
</dbReference>
<dbReference type="Gene3D" id="3.30.750.70">
    <property type="entry name" value="4-hydroxybutyrate coenzyme like domains"/>
    <property type="match status" value="1"/>
</dbReference>
<evidence type="ECO:0000313" key="6">
    <source>
        <dbReference type="EMBL" id="SBV98578.1"/>
    </source>
</evidence>
<dbReference type="GO" id="GO:0016787">
    <property type="term" value="F:hydrolase activity"/>
    <property type="evidence" value="ECO:0007669"/>
    <property type="project" value="UniProtKB-KW"/>
</dbReference>
<evidence type="ECO:0000256" key="3">
    <source>
        <dbReference type="HAMAP-Rule" id="MF_03228"/>
    </source>
</evidence>
<dbReference type="EMBL" id="FLUQ01000001">
    <property type="protein sequence ID" value="SBV98578.1"/>
    <property type="molecule type" value="Genomic_DNA"/>
</dbReference>
<evidence type="ECO:0000256" key="1">
    <source>
        <dbReference type="ARBA" id="ARBA00009632"/>
    </source>
</evidence>
<comment type="function">
    <text evidence="3">Coenzyme A-transferase that converts butyrate to butyryl-CoA.</text>
</comment>
<dbReference type="GO" id="GO:0019605">
    <property type="term" value="P:butyrate metabolic process"/>
    <property type="evidence" value="ECO:0007669"/>
    <property type="project" value="UniProtKB-UniRule"/>
</dbReference>
<accession>A0A212JGM6</accession>
<dbReference type="EC" id="2.8.3.-" evidence="3"/>
<evidence type="ECO:0000259" key="4">
    <source>
        <dbReference type="Pfam" id="PF02550"/>
    </source>
</evidence>
<comment type="catalytic activity">
    <reaction evidence="3">
        <text>butanoate + acetyl-CoA = butanoyl-CoA + acetate</text>
        <dbReference type="Rhea" id="RHEA:30071"/>
        <dbReference type="ChEBI" id="CHEBI:17968"/>
        <dbReference type="ChEBI" id="CHEBI:30089"/>
        <dbReference type="ChEBI" id="CHEBI:57288"/>
        <dbReference type="ChEBI" id="CHEBI:57371"/>
    </reaction>
</comment>
<dbReference type="Pfam" id="PF02550">
    <property type="entry name" value="AcetylCoA_hydro"/>
    <property type="match status" value="1"/>
</dbReference>
<keyword evidence="3" id="KW-0443">Lipid metabolism</keyword>
<comment type="subcellular location">
    <subcellularLocation>
        <location evidence="3">Cytoplasm</location>
    </subcellularLocation>
</comment>
<dbReference type="PANTHER" id="PTHR21432">
    <property type="entry name" value="ACETYL-COA HYDROLASE-RELATED"/>
    <property type="match status" value="1"/>
</dbReference>
<evidence type="ECO:0000259" key="5">
    <source>
        <dbReference type="Pfam" id="PF13336"/>
    </source>
</evidence>
<feature type="binding site" evidence="3">
    <location>
        <position position="342"/>
    </location>
    <ligand>
        <name>CoA</name>
        <dbReference type="ChEBI" id="CHEBI:57287"/>
    </ligand>
</feature>
<feature type="domain" description="Acetyl-CoA hydrolase/transferase C-terminal" evidence="5">
    <location>
        <begin position="277"/>
        <end position="432"/>
    </location>
</feature>
<dbReference type="UniPathway" id="UPA00863"/>
<dbReference type="InterPro" id="IPR038460">
    <property type="entry name" value="AcetylCoA_hyd_C_sf"/>
</dbReference>
<comment type="similarity">
    <text evidence="1 3">Belongs to the acetyl-CoA hydrolase/transferase family.</text>
</comment>
<feature type="domain" description="Acetyl-CoA hydrolase/transferase N-terminal" evidence="4">
    <location>
        <begin position="4"/>
        <end position="190"/>
    </location>
</feature>
<sequence>MNARTQYRAKVVSPEAAVRSVKSGDWVDYNFCLSQPVVLDAALAARKDELFGVRVRGGMRMGSFKIIEADATGEHFSYSTWHTTGFERKLMDEGIITHTPMVYRNKPLFYRKSLEVDVAMFCVSPMDDEGYFNCSFTNSATRAIVEKAKTVILEVNEKFPAFPNGYEHKIHISEIDYVVEGENPDMAVIPPAPSTETDRLIASLIIPRIRDGATIQLGIGALPNAIGSMIIESDLKNLGMHTEMLVDAYMAMFEAGKITNTHKGIDKGVGMFTFCAGSAALYDWTRANKDRLATGAVNYTNNPAVIAQNPNMVTVNSCVEVDVLGQVTSETSGKRQISGSGGQLDFINGGYLSEGGQSFVCCTSTYKDKSGKAHSRIRLSLPQYSAVTDPRTEMHCLVTEWGVADLAGRSIWERAERIINVAHPDFREELFRGAEELGFWKRSRKK</sequence>
<name>A0A212JGM6_9DELT</name>
<feature type="binding site" evidence="3">
    <location>
        <begin position="218"/>
        <end position="222"/>
    </location>
    <ligand>
        <name>CoA</name>
        <dbReference type="ChEBI" id="CHEBI:57287"/>
    </ligand>
</feature>
<dbReference type="GO" id="GO:0005737">
    <property type="term" value="C:cytoplasm"/>
    <property type="evidence" value="ECO:0007669"/>
    <property type="project" value="UniProtKB-SubCell"/>
</dbReference>
<dbReference type="GO" id="GO:0006083">
    <property type="term" value="P:acetate metabolic process"/>
    <property type="evidence" value="ECO:0007669"/>
    <property type="project" value="InterPro"/>
</dbReference>
<dbReference type="InterPro" id="IPR046433">
    <property type="entry name" value="ActCoA_hydro"/>
</dbReference>
<dbReference type="InterPro" id="IPR026888">
    <property type="entry name" value="AcetylCoA_hyd_C"/>
</dbReference>
<dbReference type="InterPro" id="IPR037171">
    <property type="entry name" value="NagB/RpiA_transferase-like"/>
</dbReference>
<keyword evidence="3" id="KW-0276">Fatty acid metabolism</keyword>
<dbReference type="PANTHER" id="PTHR21432:SF20">
    <property type="entry name" value="ACETYL-COA HYDROLASE"/>
    <property type="match status" value="1"/>
</dbReference>
<dbReference type="SUPFAM" id="SSF100950">
    <property type="entry name" value="NagB/RpiA/CoA transferase-like"/>
    <property type="match status" value="2"/>
</dbReference>
<comment type="pathway">
    <text evidence="3">Lipid metabolism; butanoate metabolism.</text>
</comment>
<evidence type="ECO:0000256" key="2">
    <source>
        <dbReference type="ARBA" id="ARBA00022679"/>
    </source>
</evidence>
<feature type="binding site" evidence="3">
    <location>
        <position position="319"/>
    </location>
    <ligand>
        <name>CoA</name>
        <dbReference type="ChEBI" id="CHEBI:57287"/>
    </ligand>
</feature>
<proteinExistence type="inferred from homology"/>
<gene>
    <name evidence="6" type="ORF">KL86DPRO_11413</name>
</gene>
<feature type="active site" description="5-glutamyl coenzyme A thioester intermediate" evidence="3">
    <location>
        <position position="243"/>
    </location>
</feature>
<dbReference type="GO" id="GO:0008775">
    <property type="term" value="F:acetate CoA-transferase activity"/>
    <property type="evidence" value="ECO:0007669"/>
    <property type="project" value="InterPro"/>
</dbReference>
<organism evidence="6">
    <name type="scientific">uncultured delta proteobacterium</name>
    <dbReference type="NCBI Taxonomy" id="34034"/>
    <lineage>
        <taxon>Bacteria</taxon>
        <taxon>Deltaproteobacteria</taxon>
        <taxon>environmental samples</taxon>
    </lineage>
</organism>
<dbReference type="InterPro" id="IPR003702">
    <property type="entry name" value="ActCoA_hydro_N"/>
</dbReference>
<dbReference type="HAMAP" id="MF_03228">
    <property type="entry name" value="But_CoA_trans"/>
    <property type="match status" value="1"/>
</dbReference>
<dbReference type="InterPro" id="IPR023990">
    <property type="entry name" value="Butryl-CoA_acetate_CoA_Tfrase"/>
</dbReference>
<keyword evidence="6" id="KW-0378">Hydrolase</keyword>
<dbReference type="Gene3D" id="3.40.1080.10">
    <property type="entry name" value="Glutaconate Coenzyme A-transferase"/>
    <property type="match status" value="1"/>
</dbReference>
<protein>
    <recommendedName>
        <fullName evidence="3">Probable butyrate:acetyl-CoA coenzyme A-transferase</fullName>
        <shortName evidence="3">Butyrate CoA-transferase</shortName>
        <ecNumber evidence="3">2.8.3.-</ecNumber>
    </recommendedName>
</protein>
<reference evidence="6" key="1">
    <citation type="submission" date="2016-04" db="EMBL/GenBank/DDBJ databases">
        <authorList>
            <person name="Evans L.H."/>
            <person name="Alamgir A."/>
            <person name="Owens N."/>
            <person name="Weber N.D."/>
            <person name="Virtaneva K."/>
            <person name="Barbian K."/>
            <person name="Babar A."/>
            <person name="Rosenke K."/>
        </authorList>
    </citation>
    <scope>NUCLEOTIDE SEQUENCE</scope>
    <source>
        <strain evidence="6">86</strain>
    </source>
</reference>
<keyword evidence="2 3" id="KW-0808">Transferase</keyword>
<dbReference type="Pfam" id="PF13336">
    <property type="entry name" value="AcetylCoA_hyd_C"/>
    <property type="match status" value="1"/>
</dbReference>
<keyword evidence="3" id="KW-0963">Cytoplasm</keyword>
<dbReference type="Gene3D" id="3.40.1080.20">
    <property type="entry name" value="Acetyl-CoA hydrolase/transferase C-terminal domain"/>
    <property type="match status" value="1"/>
</dbReference>